<protein>
    <submittedName>
        <fullName evidence="8">Ceramidase</fullName>
    </submittedName>
</protein>
<sequence>MRSGTLYRAITHNPAYARMLFIALIVFSLTLIVLFTPRIPQWPDYHHFADTRTFWGIPNFWNVISNLPFILISILGFISLKKQADYLNKKERIVFFILFLGAFFIGLGSSYYHWAPDNNTLVWDRIPMTVVFMSLLSLTIMERVNLNLGFWLLIPLIAFGICSVLYWHHTELTGQGDIRLYAITQFYSMFVIMFVLLLFPKPYPPLNRYLWMFLFYGLAKMAEYFDRPIYNLGHVLSGHTLKHFLAATSVYFVVVILNDSLVKRANSV</sequence>
<dbReference type="Pfam" id="PF05875">
    <property type="entry name" value="Ceramidase"/>
    <property type="match status" value="1"/>
</dbReference>
<dbReference type="GO" id="GO:0016811">
    <property type="term" value="F:hydrolase activity, acting on carbon-nitrogen (but not peptide) bonds, in linear amides"/>
    <property type="evidence" value="ECO:0007669"/>
    <property type="project" value="InterPro"/>
</dbReference>
<keyword evidence="4 7" id="KW-1133">Transmembrane helix</keyword>
<evidence type="ECO:0000256" key="6">
    <source>
        <dbReference type="PIRSR" id="PIRSR608901-2"/>
    </source>
</evidence>
<dbReference type="PANTHER" id="PTHR34368:SF1">
    <property type="entry name" value="OS01G0962200 PROTEIN"/>
    <property type="match status" value="1"/>
</dbReference>
<keyword evidence="6" id="KW-0862">Zinc</keyword>
<feature type="transmembrane region" description="Helical" evidence="7">
    <location>
        <begin position="180"/>
        <end position="199"/>
    </location>
</feature>
<evidence type="ECO:0000256" key="1">
    <source>
        <dbReference type="ARBA" id="ARBA00004141"/>
    </source>
</evidence>
<reference evidence="8 9" key="1">
    <citation type="submission" date="2015-11" db="EMBL/GenBank/DDBJ databases">
        <title>Genomic analysis of 38 Legionella species identifies large and diverse effector repertoires.</title>
        <authorList>
            <person name="Burstein D."/>
            <person name="Amaro F."/>
            <person name="Zusman T."/>
            <person name="Lifshitz Z."/>
            <person name="Cohen O."/>
            <person name="Gilbert J.A."/>
            <person name="Pupko T."/>
            <person name="Shuman H.A."/>
            <person name="Segal G."/>
        </authorList>
    </citation>
    <scope>NUCLEOTIDE SEQUENCE [LARGE SCALE GENOMIC DNA]</scope>
    <source>
        <strain evidence="8 9">ATCC 49655</strain>
    </source>
</reference>
<proteinExistence type="predicted"/>
<feature type="transmembrane region" description="Helical" evidence="7">
    <location>
        <begin position="206"/>
        <end position="224"/>
    </location>
</feature>
<dbReference type="GO" id="GO:0016020">
    <property type="term" value="C:membrane"/>
    <property type="evidence" value="ECO:0007669"/>
    <property type="project" value="UniProtKB-SubCell"/>
</dbReference>
<feature type="binding site" evidence="6">
    <location>
        <position position="243"/>
    </location>
    <ligand>
        <name>Zn(2+)</name>
        <dbReference type="ChEBI" id="CHEBI:29105"/>
        <note>catalytic</note>
    </ligand>
</feature>
<dbReference type="EMBL" id="LNYW01000033">
    <property type="protein sequence ID" value="KTD62493.1"/>
    <property type="molecule type" value="Genomic_DNA"/>
</dbReference>
<keyword evidence="2 7" id="KW-0812">Transmembrane</keyword>
<feature type="transmembrane region" description="Helical" evidence="7">
    <location>
        <begin position="60"/>
        <end position="80"/>
    </location>
</feature>
<dbReference type="AlphaFoldDB" id="A0A0W0Z027"/>
<dbReference type="PATRIC" id="fig|1122169.6.peg.1377"/>
<evidence type="ECO:0000313" key="9">
    <source>
        <dbReference type="Proteomes" id="UP000054600"/>
    </source>
</evidence>
<keyword evidence="6" id="KW-0479">Metal-binding</keyword>
<accession>A0A0W0Z027</accession>
<evidence type="ECO:0000256" key="4">
    <source>
        <dbReference type="ARBA" id="ARBA00022989"/>
    </source>
</evidence>
<dbReference type="STRING" id="1122169.Lsha_1193"/>
<feature type="transmembrane region" description="Helical" evidence="7">
    <location>
        <begin position="148"/>
        <end position="168"/>
    </location>
</feature>
<keyword evidence="9" id="KW-1185">Reference proteome</keyword>
<dbReference type="eggNOG" id="ENOG50301FE">
    <property type="taxonomic scope" value="Bacteria"/>
</dbReference>
<feature type="binding site" evidence="6">
    <location>
        <position position="113"/>
    </location>
    <ligand>
        <name>Zn(2+)</name>
        <dbReference type="ChEBI" id="CHEBI:29105"/>
        <note>catalytic</note>
    </ligand>
</feature>
<evidence type="ECO:0000313" key="8">
    <source>
        <dbReference type="EMBL" id="KTD62493.1"/>
    </source>
</evidence>
<evidence type="ECO:0000256" key="2">
    <source>
        <dbReference type="ARBA" id="ARBA00022692"/>
    </source>
</evidence>
<feature type="transmembrane region" description="Helical" evidence="7">
    <location>
        <begin position="244"/>
        <end position="262"/>
    </location>
</feature>
<dbReference type="OrthoDB" id="6088058at2"/>
<comment type="subcellular location">
    <subcellularLocation>
        <location evidence="1">Membrane</location>
        <topology evidence="1">Multi-pass membrane protein</topology>
    </subcellularLocation>
</comment>
<name>A0A0W0Z027_9GAMM</name>
<feature type="transmembrane region" description="Helical" evidence="7">
    <location>
        <begin position="92"/>
        <end position="114"/>
    </location>
</feature>
<dbReference type="GO" id="GO:0006672">
    <property type="term" value="P:ceramide metabolic process"/>
    <property type="evidence" value="ECO:0007669"/>
    <property type="project" value="InterPro"/>
</dbReference>
<dbReference type="InterPro" id="IPR008901">
    <property type="entry name" value="ACER"/>
</dbReference>
<feature type="transmembrane region" description="Helical" evidence="7">
    <location>
        <begin position="120"/>
        <end position="141"/>
    </location>
</feature>
<dbReference type="RefSeq" id="WP_018577894.1">
    <property type="nucleotide sequence ID" value="NZ_KB892415.1"/>
</dbReference>
<gene>
    <name evidence="8" type="ORF">Lsha_1193</name>
</gene>
<dbReference type="PANTHER" id="PTHR34368">
    <property type="entry name" value="OS01G0962200 PROTEIN"/>
    <property type="match status" value="1"/>
</dbReference>
<feature type="transmembrane region" description="Helical" evidence="7">
    <location>
        <begin position="20"/>
        <end position="40"/>
    </location>
</feature>
<feature type="binding site" evidence="6">
    <location>
        <position position="239"/>
    </location>
    <ligand>
        <name>Zn(2+)</name>
        <dbReference type="ChEBI" id="CHEBI:29105"/>
        <note>catalytic</note>
    </ligand>
</feature>
<evidence type="ECO:0000256" key="7">
    <source>
        <dbReference type="SAM" id="Phobius"/>
    </source>
</evidence>
<comment type="caution">
    <text evidence="8">The sequence shown here is derived from an EMBL/GenBank/DDBJ whole genome shotgun (WGS) entry which is preliminary data.</text>
</comment>
<dbReference type="GO" id="GO:0046872">
    <property type="term" value="F:metal ion binding"/>
    <property type="evidence" value="ECO:0007669"/>
    <property type="project" value="UniProtKB-KW"/>
</dbReference>
<keyword evidence="3" id="KW-0378">Hydrolase</keyword>
<evidence type="ECO:0000256" key="3">
    <source>
        <dbReference type="ARBA" id="ARBA00022801"/>
    </source>
</evidence>
<comment type="cofactor">
    <cofactor evidence="6">
        <name>Zn(2+)</name>
        <dbReference type="ChEBI" id="CHEBI:29105"/>
    </cofactor>
</comment>
<keyword evidence="5 7" id="KW-0472">Membrane</keyword>
<dbReference type="Proteomes" id="UP000054600">
    <property type="component" value="Unassembled WGS sequence"/>
</dbReference>
<organism evidence="8 9">
    <name type="scientific">Legionella shakespearei DSM 23087</name>
    <dbReference type="NCBI Taxonomy" id="1122169"/>
    <lineage>
        <taxon>Bacteria</taxon>
        <taxon>Pseudomonadati</taxon>
        <taxon>Pseudomonadota</taxon>
        <taxon>Gammaproteobacteria</taxon>
        <taxon>Legionellales</taxon>
        <taxon>Legionellaceae</taxon>
        <taxon>Legionella</taxon>
    </lineage>
</organism>
<evidence type="ECO:0000256" key="5">
    <source>
        <dbReference type="ARBA" id="ARBA00023136"/>
    </source>
</evidence>